<dbReference type="PANTHER" id="PTHR14136">
    <property type="entry name" value="BTB_POZ DOMAIN-CONTAINING PROTEIN KCTD9"/>
    <property type="match status" value="1"/>
</dbReference>
<dbReference type="InterPro" id="IPR018683">
    <property type="entry name" value="DUF2169"/>
</dbReference>
<sequence length="764" mass="86445">MNMIKPNHLSVLSRPYRWQQQDYLGVAVIALLDMAPQPALRDEQTLWQRVSEVLQSPDGVLDMAIPKQCAEFLASGYGYAAADQPECEVGIQVAELRKQLAVGSGQVAPLHALSIDHPMRQALMGKNYDDQWQQHDYPGFARDTDWRVFNQAPADQWWSERDSLPRGAAWRIENMHPDQPLQQGQLPLWQARAFVTRQRQDALIFETLAMRATTLHFLPHCNELIVIWHGRCAINEDDAFDVQSLMVALERDEAPRGDEHYRHIQQLRTTDADAALHALRESDLIDGEILANTSTPAINRDPGPLVHNLNRYEQQQRQQFDQPVAASALSDFKVEADIAAQLARQEAESEQQYEQMMARYQQESQRSDATTLPMPDGATQYRQQRDELHANRHLLGPRASNIARSEQALLDSYRLTAQQQKSAIRLTLSESEAQRQSLMACMARDKDARGWDLTGADLSGLDLRGMDLENALLENADLSHCQLDGADLRGAVLVRSELHHSSLTHCLLDGANLAQAQCWHSDFSDSSLASVELEETEIEHCCFERALLRQLFVQQATIKHCNLQHALLDRCDLLDLTLEALDFSHAQFSQCNLIRCALRAVQFNHVTAQGLSLVTCQSQDLCFDDARLTRCLFTANSQLPHARFRRTTLLECNLRDIDLQAANFDQASLDNSDLSGADCRHASLRLLRTRLSRFVRSDLRQARFNGSLLLGADLQKSQLAGCDFSDCNLFRADLSQTLTDTHTRFNDALTDSMKTLPRRREQQV</sequence>
<accession>A0ABX0RJ69</accession>
<keyword evidence="1" id="KW-0175">Coiled coil</keyword>
<feature type="domain" description="DUF2169" evidence="2">
    <location>
        <begin position="20"/>
        <end position="102"/>
    </location>
</feature>
<dbReference type="Pfam" id="PF09937">
    <property type="entry name" value="DUF2169"/>
    <property type="match status" value="2"/>
</dbReference>
<dbReference type="RefSeq" id="WP_166931150.1">
    <property type="nucleotide sequence ID" value="NZ_VWXC01000001.1"/>
</dbReference>
<dbReference type="Proteomes" id="UP001515780">
    <property type="component" value="Unassembled WGS sequence"/>
</dbReference>
<dbReference type="InterPro" id="IPR051082">
    <property type="entry name" value="Pentapeptide-BTB/POZ_domain"/>
</dbReference>
<proteinExistence type="predicted"/>
<feature type="domain" description="DUF2169" evidence="2">
    <location>
        <begin position="112"/>
        <end position="229"/>
    </location>
</feature>
<gene>
    <name evidence="3" type="ORF">F3J37_00460</name>
</gene>
<evidence type="ECO:0000313" key="4">
    <source>
        <dbReference type="Proteomes" id="UP001515780"/>
    </source>
</evidence>
<evidence type="ECO:0000259" key="2">
    <source>
        <dbReference type="Pfam" id="PF09937"/>
    </source>
</evidence>
<feature type="coiled-coil region" evidence="1">
    <location>
        <begin position="339"/>
        <end position="366"/>
    </location>
</feature>
<protein>
    <submittedName>
        <fullName evidence="3">DUF2169 domain-containing protein</fullName>
    </submittedName>
</protein>
<comment type="caution">
    <text evidence="3">The sequence shown here is derived from an EMBL/GenBank/DDBJ whole genome shotgun (WGS) entry which is preliminary data.</text>
</comment>
<name>A0ABX0RJ69_9GAMM</name>
<dbReference type="Pfam" id="PF00805">
    <property type="entry name" value="Pentapeptide"/>
    <property type="match status" value="5"/>
</dbReference>
<dbReference type="PANTHER" id="PTHR14136:SF17">
    <property type="entry name" value="BTB_POZ DOMAIN-CONTAINING PROTEIN KCTD9"/>
    <property type="match status" value="1"/>
</dbReference>
<dbReference type="InterPro" id="IPR001646">
    <property type="entry name" value="5peptide_repeat"/>
</dbReference>
<evidence type="ECO:0000313" key="3">
    <source>
        <dbReference type="EMBL" id="NIG17149.1"/>
    </source>
</evidence>
<evidence type="ECO:0000256" key="1">
    <source>
        <dbReference type="SAM" id="Coils"/>
    </source>
</evidence>
<organism evidence="3 4">
    <name type="scientific">Candidatus Pantoea communis</name>
    <dbReference type="NCBI Taxonomy" id="2608354"/>
    <lineage>
        <taxon>Bacteria</taxon>
        <taxon>Pseudomonadati</taxon>
        <taxon>Pseudomonadota</taxon>
        <taxon>Gammaproteobacteria</taxon>
        <taxon>Enterobacterales</taxon>
        <taxon>Erwiniaceae</taxon>
        <taxon>Pantoea</taxon>
    </lineage>
</organism>
<dbReference type="SUPFAM" id="SSF141571">
    <property type="entry name" value="Pentapeptide repeat-like"/>
    <property type="match status" value="2"/>
</dbReference>
<dbReference type="EMBL" id="VWXC01000001">
    <property type="protein sequence ID" value="NIG17149.1"/>
    <property type="molecule type" value="Genomic_DNA"/>
</dbReference>
<keyword evidence="4" id="KW-1185">Reference proteome</keyword>
<reference evidence="3 4" key="1">
    <citation type="journal article" date="2019" name="bioRxiv">
        <title>Bacteria contribute to plant secondary compound degradation in a generalist herbivore system.</title>
        <authorList>
            <person name="Francoeur C.B."/>
            <person name="Khadempour L."/>
            <person name="Moreira-Soto R.D."/>
            <person name="Gotting K."/>
            <person name="Book A.J."/>
            <person name="Pinto-Tomas A.A."/>
            <person name="Keefover-Ring K."/>
            <person name="Currie C.R."/>
        </authorList>
    </citation>
    <scope>NUCLEOTIDE SEQUENCE [LARGE SCALE GENOMIC DNA]</scope>
    <source>
        <strain evidence="3">Al-1710</strain>
    </source>
</reference>
<dbReference type="Gene3D" id="2.160.20.80">
    <property type="entry name" value="E3 ubiquitin-protein ligase SopA"/>
    <property type="match status" value="3"/>
</dbReference>